<comment type="caution">
    <text evidence="10">The sequence shown here is derived from an EMBL/GenBank/DDBJ whole genome shotgun (WGS) entry which is preliminary data.</text>
</comment>
<dbReference type="EMBL" id="JAMQGP010000004">
    <property type="protein sequence ID" value="MCM2680037.1"/>
    <property type="molecule type" value="Genomic_DNA"/>
</dbReference>
<dbReference type="InterPro" id="IPR003593">
    <property type="entry name" value="AAA+_ATPase"/>
</dbReference>
<evidence type="ECO:0000259" key="9">
    <source>
        <dbReference type="PROSITE" id="PS50893"/>
    </source>
</evidence>
<sequence>MQTPLLQVKHISKTYKLNKGWFKRESVEAVKGVSFELNRAHTVAVVGEAGSGKSTLAHLLAGELELTSGEILLHGQNLATTERQQRCMDIRLIPQKPSQSLNPRQRVGDQVIAPLTMYRTLSQELRQQKLISTLRDVGLLTEHAEYYPNMLSSSQRLRVALARALIVDPEVLVFDQTLSAMDVTMRAQLVNLLSSLQQSRGMAYIIIGHQLSMIRHLASEVLVMQHGEVIERTTVATLFSEPQTDYTQRLMHAYKELTQGSS</sequence>
<dbReference type="GO" id="GO:0005524">
    <property type="term" value="F:ATP binding"/>
    <property type="evidence" value="ECO:0007669"/>
    <property type="project" value="UniProtKB-KW"/>
</dbReference>
<keyword evidence="8" id="KW-0472">Membrane</keyword>
<dbReference type="Pfam" id="PF00005">
    <property type="entry name" value="ABC_tran"/>
    <property type="match status" value="1"/>
</dbReference>
<protein>
    <submittedName>
        <fullName evidence="10">ATP-binding cassette domain-containing protein</fullName>
    </submittedName>
</protein>
<comment type="subcellular location">
    <subcellularLocation>
        <location evidence="1">Cell inner membrane</location>
        <topology evidence="1">Peripheral membrane protein</topology>
    </subcellularLocation>
</comment>
<dbReference type="InterPro" id="IPR003439">
    <property type="entry name" value="ABC_transporter-like_ATP-bd"/>
</dbReference>
<dbReference type="InterPro" id="IPR050319">
    <property type="entry name" value="ABC_transp_ATP-bind"/>
</dbReference>
<evidence type="ECO:0000256" key="8">
    <source>
        <dbReference type="ARBA" id="ARBA00023136"/>
    </source>
</evidence>
<dbReference type="GO" id="GO:0005886">
    <property type="term" value="C:plasma membrane"/>
    <property type="evidence" value="ECO:0007669"/>
    <property type="project" value="UniProtKB-SubCell"/>
</dbReference>
<dbReference type="RefSeq" id="WP_251261463.1">
    <property type="nucleotide sequence ID" value="NZ_JAMQGP010000004.1"/>
</dbReference>
<evidence type="ECO:0000256" key="4">
    <source>
        <dbReference type="ARBA" id="ARBA00022475"/>
    </source>
</evidence>
<dbReference type="Gene3D" id="3.40.50.300">
    <property type="entry name" value="P-loop containing nucleotide triphosphate hydrolases"/>
    <property type="match status" value="1"/>
</dbReference>
<evidence type="ECO:0000256" key="1">
    <source>
        <dbReference type="ARBA" id="ARBA00004417"/>
    </source>
</evidence>
<feature type="domain" description="ABC transporter" evidence="9">
    <location>
        <begin position="6"/>
        <end position="251"/>
    </location>
</feature>
<comment type="similarity">
    <text evidence="2">Belongs to the ABC transporter superfamily.</text>
</comment>
<evidence type="ECO:0000256" key="2">
    <source>
        <dbReference type="ARBA" id="ARBA00005417"/>
    </source>
</evidence>
<evidence type="ECO:0000313" key="11">
    <source>
        <dbReference type="Proteomes" id="UP001165393"/>
    </source>
</evidence>
<reference evidence="10 11" key="1">
    <citation type="journal article" date="2013" name="Antonie Van Leeuwenhoek">
        <title>Echinimonas agarilytica gen. nov., sp. nov., a new gammaproteobacterium isolated from the sea urchin Strongylocentrotus intermedius.</title>
        <authorList>
            <person name="Nedashkovskaya O.I."/>
            <person name="Stenkova A.M."/>
            <person name="Zhukova N.V."/>
            <person name="Van Trappen S."/>
            <person name="Lee J.S."/>
            <person name="Kim S.B."/>
        </authorList>
    </citation>
    <scope>NUCLEOTIDE SEQUENCE [LARGE SCALE GENOMIC DNA]</scope>
    <source>
        <strain evidence="10 11">KMM 6351</strain>
    </source>
</reference>
<keyword evidence="4" id="KW-1003">Cell membrane</keyword>
<evidence type="ECO:0000256" key="7">
    <source>
        <dbReference type="ARBA" id="ARBA00022840"/>
    </source>
</evidence>
<dbReference type="SMART" id="SM00382">
    <property type="entry name" value="AAA"/>
    <property type="match status" value="1"/>
</dbReference>
<evidence type="ECO:0000256" key="5">
    <source>
        <dbReference type="ARBA" id="ARBA00022519"/>
    </source>
</evidence>
<dbReference type="PROSITE" id="PS50893">
    <property type="entry name" value="ABC_TRANSPORTER_2"/>
    <property type="match status" value="1"/>
</dbReference>
<dbReference type="PANTHER" id="PTHR43776">
    <property type="entry name" value="TRANSPORT ATP-BINDING PROTEIN"/>
    <property type="match status" value="1"/>
</dbReference>
<evidence type="ECO:0000256" key="6">
    <source>
        <dbReference type="ARBA" id="ARBA00022741"/>
    </source>
</evidence>
<dbReference type="GO" id="GO:0016887">
    <property type="term" value="F:ATP hydrolysis activity"/>
    <property type="evidence" value="ECO:0007669"/>
    <property type="project" value="InterPro"/>
</dbReference>
<keyword evidence="11" id="KW-1185">Reference proteome</keyword>
<keyword evidence="5" id="KW-0997">Cell inner membrane</keyword>
<accession>A0AA41W6T1</accession>
<keyword evidence="3" id="KW-0813">Transport</keyword>
<dbReference type="AlphaFoldDB" id="A0AA41W6T1"/>
<proteinExistence type="inferred from homology"/>
<dbReference type="CDD" id="cd03257">
    <property type="entry name" value="ABC_NikE_OppD_transporters"/>
    <property type="match status" value="1"/>
</dbReference>
<name>A0AA41W6T1_9GAMM</name>
<dbReference type="PANTHER" id="PTHR43776:SF4">
    <property type="entry name" value="PUTRESCINE EXPORT SYSTEM ATP-BINDING PROTEIN SAPF"/>
    <property type="match status" value="1"/>
</dbReference>
<keyword evidence="7 10" id="KW-0067">ATP-binding</keyword>
<dbReference type="GO" id="GO:0055085">
    <property type="term" value="P:transmembrane transport"/>
    <property type="evidence" value="ECO:0007669"/>
    <property type="project" value="UniProtKB-ARBA"/>
</dbReference>
<evidence type="ECO:0000313" key="10">
    <source>
        <dbReference type="EMBL" id="MCM2680037.1"/>
    </source>
</evidence>
<evidence type="ECO:0000256" key="3">
    <source>
        <dbReference type="ARBA" id="ARBA00022448"/>
    </source>
</evidence>
<gene>
    <name evidence="10" type="ORF">NAF29_10210</name>
</gene>
<organism evidence="10 11">
    <name type="scientific">Echinimonas agarilytica</name>
    <dbReference type="NCBI Taxonomy" id="1215918"/>
    <lineage>
        <taxon>Bacteria</taxon>
        <taxon>Pseudomonadati</taxon>
        <taxon>Pseudomonadota</taxon>
        <taxon>Gammaproteobacteria</taxon>
        <taxon>Alteromonadales</taxon>
        <taxon>Echinimonadaceae</taxon>
        <taxon>Echinimonas</taxon>
    </lineage>
</organism>
<keyword evidence="6" id="KW-0547">Nucleotide-binding</keyword>
<dbReference type="InterPro" id="IPR027417">
    <property type="entry name" value="P-loop_NTPase"/>
</dbReference>
<dbReference type="SUPFAM" id="SSF52540">
    <property type="entry name" value="P-loop containing nucleoside triphosphate hydrolases"/>
    <property type="match status" value="1"/>
</dbReference>
<dbReference type="Proteomes" id="UP001165393">
    <property type="component" value="Unassembled WGS sequence"/>
</dbReference>